<dbReference type="RefSeq" id="XP_013315736.1">
    <property type="nucleotide sequence ID" value="XM_013460282.1"/>
</dbReference>
<comment type="similarity">
    <text evidence="2">Belongs to the Nudix hydrolase family.</text>
</comment>
<dbReference type="AlphaFoldDB" id="A0A0D2CYC4"/>
<dbReference type="EMBL" id="KN847320">
    <property type="protein sequence ID" value="KIW55152.1"/>
    <property type="molecule type" value="Genomic_DNA"/>
</dbReference>
<name>A0A0D2CYC4_9EURO</name>
<sequence>MPSDPNLLASAVPRIGVAVFIVHPSPTPSDPSGWKFLVGQRLGSHGSGTWALPGGHLEMGESFEDCAAREVLEETGLVVEHVAFLTVTNDVLPQREGGKHYATIFMTARVEADANGLAPARPEESECGTGRGNVGTGTSGSEKDLEMPEARIMEPEKCTRWEWVQWGQLETWVAAQIEREKGSVSADEGDDDARPLFSPMVNLLVQRPGIVPRLS</sequence>
<accession>A0A0D2CYC4</accession>
<dbReference type="PROSITE" id="PS00893">
    <property type="entry name" value="NUDIX_BOX"/>
    <property type="match status" value="1"/>
</dbReference>
<dbReference type="GO" id="GO:0005829">
    <property type="term" value="C:cytosol"/>
    <property type="evidence" value="ECO:0007669"/>
    <property type="project" value="TreeGrafter"/>
</dbReference>
<feature type="domain" description="Nudix hydrolase" evidence="4">
    <location>
        <begin position="12"/>
        <end position="190"/>
    </location>
</feature>
<dbReference type="InterPro" id="IPR000086">
    <property type="entry name" value="NUDIX_hydrolase_dom"/>
</dbReference>
<dbReference type="GO" id="GO:0006203">
    <property type="term" value="P:dGTP catabolic process"/>
    <property type="evidence" value="ECO:0007669"/>
    <property type="project" value="TreeGrafter"/>
</dbReference>
<keyword evidence="1 2" id="KW-0378">Hydrolase</keyword>
<evidence type="ECO:0000256" key="1">
    <source>
        <dbReference type="ARBA" id="ARBA00022801"/>
    </source>
</evidence>
<dbReference type="OrthoDB" id="447842at2759"/>
<dbReference type="PANTHER" id="PTHR16099:SF5">
    <property type="entry name" value="NUCLEOTIDE TRIPHOSPHATE DIPHOSPHATASE NUDT15"/>
    <property type="match status" value="1"/>
</dbReference>
<dbReference type="Pfam" id="PF00293">
    <property type="entry name" value="NUDIX"/>
    <property type="match status" value="1"/>
</dbReference>
<evidence type="ECO:0000259" key="4">
    <source>
        <dbReference type="PROSITE" id="PS51462"/>
    </source>
</evidence>
<protein>
    <recommendedName>
        <fullName evidence="4">Nudix hydrolase domain-containing protein</fullName>
    </recommendedName>
</protein>
<feature type="region of interest" description="Disordered" evidence="3">
    <location>
        <begin position="119"/>
        <end position="144"/>
    </location>
</feature>
<dbReference type="PROSITE" id="PS51462">
    <property type="entry name" value="NUDIX"/>
    <property type="match status" value="1"/>
</dbReference>
<proteinExistence type="inferred from homology"/>
<dbReference type="FunFam" id="3.90.79.10:FF:000060">
    <property type="entry name" value="Nudix hydrolase 1"/>
    <property type="match status" value="1"/>
</dbReference>
<dbReference type="STRING" id="348802.A0A0D2CYC4"/>
<reference evidence="5 6" key="1">
    <citation type="submission" date="2015-01" db="EMBL/GenBank/DDBJ databases">
        <title>The Genome Sequence of Exophiala xenobiotica CBS118157.</title>
        <authorList>
            <consortium name="The Broad Institute Genomics Platform"/>
            <person name="Cuomo C."/>
            <person name="de Hoog S."/>
            <person name="Gorbushina A."/>
            <person name="Stielow B."/>
            <person name="Teixiera M."/>
            <person name="Abouelleil A."/>
            <person name="Chapman S.B."/>
            <person name="Priest M."/>
            <person name="Young S.K."/>
            <person name="Wortman J."/>
            <person name="Nusbaum C."/>
            <person name="Birren B."/>
        </authorList>
    </citation>
    <scope>NUCLEOTIDE SEQUENCE [LARGE SCALE GENOMIC DNA]</scope>
    <source>
        <strain evidence="5 6">CBS 118157</strain>
    </source>
</reference>
<evidence type="ECO:0000313" key="5">
    <source>
        <dbReference type="EMBL" id="KIW55152.1"/>
    </source>
</evidence>
<dbReference type="HOGENOM" id="CLU_037162_9_0_1"/>
<dbReference type="PRINTS" id="PR00502">
    <property type="entry name" value="NUDIXFAMILY"/>
</dbReference>
<dbReference type="Proteomes" id="UP000054342">
    <property type="component" value="Unassembled WGS sequence"/>
</dbReference>
<dbReference type="InterPro" id="IPR015797">
    <property type="entry name" value="NUDIX_hydrolase-like_dom_sf"/>
</dbReference>
<organism evidence="5 6">
    <name type="scientific">Exophiala xenobiotica</name>
    <dbReference type="NCBI Taxonomy" id="348802"/>
    <lineage>
        <taxon>Eukaryota</taxon>
        <taxon>Fungi</taxon>
        <taxon>Dikarya</taxon>
        <taxon>Ascomycota</taxon>
        <taxon>Pezizomycotina</taxon>
        <taxon>Eurotiomycetes</taxon>
        <taxon>Chaetothyriomycetidae</taxon>
        <taxon>Chaetothyriales</taxon>
        <taxon>Herpotrichiellaceae</taxon>
        <taxon>Exophiala</taxon>
    </lineage>
</organism>
<feature type="compositionally biased region" description="Gly residues" evidence="3">
    <location>
        <begin position="129"/>
        <end position="138"/>
    </location>
</feature>
<dbReference type="Gene3D" id="3.90.79.10">
    <property type="entry name" value="Nucleoside Triphosphate Pyrophosphohydrolase"/>
    <property type="match status" value="1"/>
</dbReference>
<dbReference type="GO" id="GO:0035539">
    <property type="term" value="F:8-oxo-7,8-dihydrodeoxyguanosine triphosphate pyrophosphatase activity"/>
    <property type="evidence" value="ECO:0007669"/>
    <property type="project" value="TreeGrafter"/>
</dbReference>
<keyword evidence="6" id="KW-1185">Reference proteome</keyword>
<dbReference type="SUPFAM" id="SSF55811">
    <property type="entry name" value="Nudix"/>
    <property type="match status" value="1"/>
</dbReference>
<dbReference type="PANTHER" id="PTHR16099">
    <property type="entry name" value="8-OXO-DGTP DIPHOSPHATES NUDT15"/>
    <property type="match status" value="1"/>
</dbReference>
<dbReference type="InterPro" id="IPR020084">
    <property type="entry name" value="NUDIX_hydrolase_CS"/>
</dbReference>
<evidence type="ECO:0000256" key="3">
    <source>
        <dbReference type="SAM" id="MobiDB-lite"/>
    </source>
</evidence>
<evidence type="ECO:0000256" key="2">
    <source>
        <dbReference type="RuleBase" id="RU003476"/>
    </source>
</evidence>
<evidence type="ECO:0000313" key="6">
    <source>
        <dbReference type="Proteomes" id="UP000054342"/>
    </source>
</evidence>
<dbReference type="GeneID" id="25329365"/>
<dbReference type="CDD" id="cd04678">
    <property type="entry name" value="NUDIX_MTH2_Nudt15"/>
    <property type="match status" value="1"/>
</dbReference>
<dbReference type="InterPro" id="IPR020476">
    <property type="entry name" value="Nudix_hydrolase"/>
</dbReference>
<gene>
    <name evidence="5" type="ORF">PV05_07457</name>
</gene>